<reference evidence="1" key="1">
    <citation type="submission" date="2021-03" db="EMBL/GenBank/DDBJ databases">
        <title>Draft genome sequence of rust myrtle Austropuccinia psidii MF-1, a brazilian biotype.</title>
        <authorList>
            <person name="Quecine M.C."/>
            <person name="Pachon D.M.R."/>
            <person name="Bonatelli M.L."/>
            <person name="Correr F.H."/>
            <person name="Franceschini L.M."/>
            <person name="Leite T.F."/>
            <person name="Margarido G.R.A."/>
            <person name="Almeida C.A."/>
            <person name="Ferrarezi J.A."/>
            <person name="Labate C.A."/>
        </authorList>
    </citation>
    <scope>NUCLEOTIDE SEQUENCE</scope>
    <source>
        <strain evidence="1">MF-1</strain>
    </source>
</reference>
<dbReference type="EMBL" id="AVOT02034710">
    <property type="protein sequence ID" value="MBW0528895.1"/>
    <property type="molecule type" value="Genomic_DNA"/>
</dbReference>
<dbReference type="AlphaFoldDB" id="A0A9Q3I783"/>
<dbReference type="Proteomes" id="UP000765509">
    <property type="component" value="Unassembled WGS sequence"/>
</dbReference>
<gene>
    <name evidence="1" type="ORF">O181_068610</name>
</gene>
<proteinExistence type="predicted"/>
<evidence type="ECO:0000313" key="2">
    <source>
        <dbReference type="Proteomes" id="UP000765509"/>
    </source>
</evidence>
<accession>A0A9Q3I783</accession>
<sequence length="75" mass="8078">MLTRPHCPLDVTPTLPPISSLITPYASTPLPLAILMLPRCPQDIPPMPPSRYVSYAVLNPPYASSSLPLTIPTLA</sequence>
<protein>
    <submittedName>
        <fullName evidence="1">Uncharacterized protein</fullName>
    </submittedName>
</protein>
<comment type="caution">
    <text evidence="1">The sequence shown here is derived from an EMBL/GenBank/DDBJ whole genome shotgun (WGS) entry which is preliminary data.</text>
</comment>
<keyword evidence="2" id="KW-1185">Reference proteome</keyword>
<name>A0A9Q3I783_9BASI</name>
<evidence type="ECO:0000313" key="1">
    <source>
        <dbReference type="EMBL" id="MBW0528895.1"/>
    </source>
</evidence>
<organism evidence="1 2">
    <name type="scientific">Austropuccinia psidii MF-1</name>
    <dbReference type="NCBI Taxonomy" id="1389203"/>
    <lineage>
        <taxon>Eukaryota</taxon>
        <taxon>Fungi</taxon>
        <taxon>Dikarya</taxon>
        <taxon>Basidiomycota</taxon>
        <taxon>Pucciniomycotina</taxon>
        <taxon>Pucciniomycetes</taxon>
        <taxon>Pucciniales</taxon>
        <taxon>Sphaerophragmiaceae</taxon>
        <taxon>Austropuccinia</taxon>
    </lineage>
</organism>